<dbReference type="InterPro" id="IPR021833">
    <property type="entry name" value="DUF3425"/>
</dbReference>
<feature type="compositionally biased region" description="Low complexity" evidence="1">
    <location>
        <begin position="10"/>
        <end position="28"/>
    </location>
</feature>
<feature type="compositionally biased region" description="Basic and acidic residues" evidence="1">
    <location>
        <begin position="32"/>
        <end position="47"/>
    </location>
</feature>
<gene>
    <name evidence="2" type="ORF">EDB81DRAFT_637426</name>
</gene>
<evidence type="ECO:0008006" key="4">
    <source>
        <dbReference type="Google" id="ProtNLM"/>
    </source>
</evidence>
<dbReference type="PANTHER" id="PTHR37012:SF2">
    <property type="entry name" value="BZIP DOMAIN-CONTAINING PROTEIN-RELATED"/>
    <property type="match status" value="1"/>
</dbReference>
<dbReference type="GO" id="GO:0003700">
    <property type="term" value="F:DNA-binding transcription factor activity"/>
    <property type="evidence" value="ECO:0007669"/>
    <property type="project" value="InterPro"/>
</dbReference>
<evidence type="ECO:0000313" key="3">
    <source>
        <dbReference type="Proteomes" id="UP000738349"/>
    </source>
</evidence>
<dbReference type="Pfam" id="PF11905">
    <property type="entry name" value="DUF3425"/>
    <property type="match status" value="1"/>
</dbReference>
<accession>A0A9P9FM52</accession>
<dbReference type="CDD" id="cd14688">
    <property type="entry name" value="bZIP_YAP"/>
    <property type="match status" value="1"/>
</dbReference>
<dbReference type="OrthoDB" id="4161589at2759"/>
<dbReference type="SUPFAM" id="SSF57959">
    <property type="entry name" value="Leucine zipper domain"/>
    <property type="match status" value="1"/>
</dbReference>
<dbReference type="Proteomes" id="UP000738349">
    <property type="component" value="Unassembled WGS sequence"/>
</dbReference>
<dbReference type="PANTHER" id="PTHR37012">
    <property type="entry name" value="B-ZIP TRANSCRIPTION FACTOR (EUROFUNG)-RELATED"/>
    <property type="match status" value="1"/>
</dbReference>
<dbReference type="EMBL" id="JAGMUV010000002">
    <property type="protein sequence ID" value="KAH7169885.1"/>
    <property type="molecule type" value="Genomic_DNA"/>
</dbReference>
<reference evidence="2" key="1">
    <citation type="journal article" date="2021" name="Nat. Commun.">
        <title>Genetic determinants of endophytism in the Arabidopsis root mycobiome.</title>
        <authorList>
            <person name="Mesny F."/>
            <person name="Miyauchi S."/>
            <person name="Thiergart T."/>
            <person name="Pickel B."/>
            <person name="Atanasova L."/>
            <person name="Karlsson M."/>
            <person name="Huettel B."/>
            <person name="Barry K.W."/>
            <person name="Haridas S."/>
            <person name="Chen C."/>
            <person name="Bauer D."/>
            <person name="Andreopoulos W."/>
            <person name="Pangilinan J."/>
            <person name="LaButti K."/>
            <person name="Riley R."/>
            <person name="Lipzen A."/>
            <person name="Clum A."/>
            <person name="Drula E."/>
            <person name="Henrissat B."/>
            <person name="Kohler A."/>
            <person name="Grigoriev I.V."/>
            <person name="Martin F.M."/>
            <person name="Hacquard S."/>
        </authorList>
    </citation>
    <scope>NUCLEOTIDE SEQUENCE</scope>
    <source>
        <strain evidence="2">MPI-CAGE-AT-0147</strain>
    </source>
</reference>
<evidence type="ECO:0000313" key="2">
    <source>
        <dbReference type="EMBL" id="KAH7169885.1"/>
    </source>
</evidence>
<comment type="caution">
    <text evidence="2">The sequence shown here is derived from an EMBL/GenBank/DDBJ whole genome shotgun (WGS) entry which is preliminary data.</text>
</comment>
<organism evidence="2 3">
    <name type="scientific">Dactylonectria macrodidyma</name>
    <dbReference type="NCBI Taxonomy" id="307937"/>
    <lineage>
        <taxon>Eukaryota</taxon>
        <taxon>Fungi</taxon>
        <taxon>Dikarya</taxon>
        <taxon>Ascomycota</taxon>
        <taxon>Pezizomycotina</taxon>
        <taxon>Sordariomycetes</taxon>
        <taxon>Hypocreomycetidae</taxon>
        <taxon>Hypocreales</taxon>
        <taxon>Nectriaceae</taxon>
        <taxon>Dactylonectria</taxon>
    </lineage>
</organism>
<name>A0A9P9FM52_9HYPO</name>
<sequence length="524" mass="58889">MDQDAASPISSGQQPPENSESQSSKPNNIVNDAEKRRERKRFTDRVAQRQHRKRQKLHIEELEAQLRALKSGGQSEVAQLTAHNARLYDELKHLYGLWDEMEDLLRRQRLLRGHSALRATCGSTSPHPDPHSSAFGEGVTTQNVMSELTADLIDRGATQPVGSNTQRSADPGFASMEVTRDSEEKDEPAIDLGDPGLAFSDNAVASDVYRSQWTPPDDPSGGIHQLCQTIPTPRSSSQLVPNGHTSRNQLQRSDEQRVDIDAEAFNTMDWAQIHQQLDSSLSHMPPHDDQTAYVGRWMPPPSPVSLSVPLAAMQQSQSLPMFLVPPLPKDKEVHAILDRARANISTIGPPSLSDFLFDDPKNTLSIDLKTLLAPVRQARRTSEFLAAYWVMYLLLRWQVIQDESAYQSVPSWLRPTQLQLTVPHPVAADLVPWPEIREELIHMSLFDQAGPYDVSFDIIRHMTVDIHTLDHAGLKDPTRLEAAILDLKNWNLGEGFFDRYPQWKCLKERNGGLQSRSRAMETTV</sequence>
<feature type="compositionally biased region" description="Polar residues" evidence="1">
    <location>
        <begin position="226"/>
        <end position="251"/>
    </location>
</feature>
<feature type="region of interest" description="Disordered" evidence="1">
    <location>
        <begin position="155"/>
        <end position="198"/>
    </location>
</feature>
<feature type="region of interest" description="Disordered" evidence="1">
    <location>
        <begin position="1"/>
        <end position="56"/>
    </location>
</feature>
<protein>
    <recommendedName>
        <fullName evidence="4">BZIP domain-containing protein</fullName>
    </recommendedName>
</protein>
<feature type="region of interest" description="Disordered" evidence="1">
    <location>
        <begin position="210"/>
        <end position="256"/>
    </location>
</feature>
<dbReference type="AlphaFoldDB" id="A0A9P9FM52"/>
<evidence type="ECO:0000256" key="1">
    <source>
        <dbReference type="SAM" id="MobiDB-lite"/>
    </source>
</evidence>
<dbReference type="Gene3D" id="1.20.5.170">
    <property type="match status" value="1"/>
</dbReference>
<dbReference type="InterPro" id="IPR046347">
    <property type="entry name" value="bZIP_sf"/>
</dbReference>
<keyword evidence="3" id="KW-1185">Reference proteome</keyword>
<proteinExistence type="predicted"/>